<name>A0A2P2KGV4_RHIMU</name>
<proteinExistence type="predicted"/>
<accession>A0A2P2KGV4</accession>
<reference evidence="1" key="1">
    <citation type="submission" date="2018-02" db="EMBL/GenBank/DDBJ databases">
        <title>Rhizophora mucronata_Transcriptome.</title>
        <authorList>
            <person name="Meera S.P."/>
            <person name="Sreeshan A."/>
            <person name="Augustine A."/>
        </authorList>
    </citation>
    <scope>NUCLEOTIDE SEQUENCE</scope>
    <source>
        <tissue evidence="1">Leaf</tissue>
    </source>
</reference>
<protein>
    <submittedName>
        <fullName evidence="1">Uncharacterized protein</fullName>
    </submittedName>
</protein>
<sequence length="29" mass="3473">MWVERLHQNNIKVKCLNFSVQNCSRHACN</sequence>
<dbReference type="AlphaFoldDB" id="A0A2P2KGV4"/>
<organism evidence="1">
    <name type="scientific">Rhizophora mucronata</name>
    <name type="common">Asiatic mangrove</name>
    <dbReference type="NCBI Taxonomy" id="61149"/>
    <lineage>
        <taxon>Eukaryota</taxon>
        <taxon>Viridiplantae</taxon>
        <taxon>Streptophyta</taxon>
        <taxon>Embryophyta</taxon>
        <taxon>Tracheophyta</taxon>
        <taxon>Spermatophyta</taxon>
        <taxon>Magnoliopsida</taxon>
        <taxon>eudicotyledons</taxon>
        <taxon>Gunneridae</taxon>
        <taxon>Pentapetalae</taxon>
        <taxon>rosids</taxon>
        <taxon>fabids</taxon>
        <taxon>Malpighiales</taxon>
        <taxon>Rhizophoraceae</taxon>
        <taxon>Rhizophora</taxon>
    </lineage>
</organism>
<evidence type="ECO:0000313" key="1">
    <source>
        <dbReference type="EMBL" id="MBX04965.1"/>
    </source>
</evidence>
<dbReference type="EMBL" id="GGEC01024481">
    <property type="protein sequence ID" value="MBX04965.1"/>
    <property type="molecule type" value="Transcribed_RNA"/>
</dbReference>